<dbReference type="InterPro" id="IPR009038">
    <property type="entry name" value="GOLD_dom"/>
</dbReference>
<dbReference type="STRING" id="684364.F4NVV3"/>
<evidence type="ECO:0000313" key="12">
    <source>
        <dbReference type="Proteomes" id="UP000007241"/>
    </source>
</evidence>
<evidence type="ECO:0000256" key="5">
    <source>
        <dbReference type="ARBA" id="ARBA00022989"/>
    </source>
</evidence>
<keyword evidence="3 7" id="KW-0812">Transmembrane</keyword>
<accession>F4NVV3</accession>
<dbReference type="GO" id="GO:0007030">
    <property type="term" value="P:Golgi organization"/>
    <property type="evidence" value="ECO:0000318"/>
    <property type="project" value="GO_Central"/>
</dbReference>
<feature type="signal peptide" evidence="9">
    <location>
        <begin position="1"/>
        <end position="20"/>
    </location>
</feature>
<dbReference type="Proteomes" id="UP000007241">
    <property type="component" value="Unassembled WGS sequence"/>
</dbReference>
<evidence type="ECO:0000256" key="4">
    <source>
        <dbReference type="ARBA" id="ARBA00022729"/>
    </source>
</evidence>
<dbReference type="GO" id="GO:0016020">
    <property type="term" value="C:membrane"/>
    <property type="evidence" value="ECO:0007669"/>
    <property type="project" value="UniProtKB-SubCell"/>
</dbReference>
<keyword evidence="6 8" id="KW-0472">Membrane</keyword>
<keyword evidence="12" id="KW-1185">Reference proteome</keyword>
<dbReference type="PANTHER" id="PTHR22811">
    <property type="entry name" value="TRANSMEMBRANE EMP24 DOMAIN-CONTAINING PROTEIN"/>
    <property type="match status" value="1"/>
</dbReference>
<dbReference type="GO" id="GO:0005794">
    <property type="term" value="C:Golgi apparatus"/>
    <property type="evidence" value="ECO:0000318"/>
    <property type="project" value="GO_Central"/>
</dbReference>
<dbReference type="EMBL" id="GL882880">
    <property type="protein sequence ID" value="EGF82372.1"/>
    <property type="molecule type" value="Genomic_DNA"/>
</dbReference>
<dbReference type="InParanoid" id="F4NVV3"/>
<evidence type="ECO:0000256" key="6">
    <source>
        <dbReference type="ARBA" id="ARBA00023136"/>
    </source>
</evidence>
<dbReference type="GeneID" id="18242357"/>
<dbReference type="Pfam" id="PF01105">
    <property type="entry name" value="EMP24_GP25L"/>
    <property type="match status" value="1"/>
</dbReference>
<feature type="domain" description="GOLD" evidence="10">
    <location>
        <begin position="34"/>
        <end position="125"/>
    </location>
</feature>
<dbReference type="OMA" id="DVFEACF"/>
<name>F4NVV3_BATDJ</name>
<evidence type="ECO:0000256" key="8">
    <source>
        <dbReference type="SAM" id="Phobius"/>
    </source>
</evidence>
<dbReference type="GO" id="GO:0006886">
    <property type="term" value="P:intracellular protein transport"/>
    <property type="evidence" value="ECO:0000318"/>
    <property type="project" value="GO_Central"/>
</dbReference>
<dbReference type="GO" id="GO:0030134">
    <property type="term" value="C:COPII-coated ER to Golgi transport vesicle"/>
    <property type="evidence" value="ECO:0000318"/>
    <property type="project" value="GO_Central"/>
</dbReference>
<dbReference type="FunCoup" id="F4NVV3">
    <property type="interactions" value="682"/>
</dbReference>
<feature type="chain" id="PRO_5003319552" description="GOLD domain-containing protein" evidence="9">
    <location>
        <begin position="21"/>
        <end position="215"/>
    </location>
</feature>
<dbReference type="PROSITE" id="PS50866">
    <property type="entry name" value="GOLD"/>
    <property type="match status" value="1"/>
</dbReference>
<organism evidence="11 12">
    <name type="scientific">Batrachochytrium dendrobatidis (strain JAM81 / FGSC 10211)</name>
    <name type="common">Frog chytrid fungus</name>
    <dbReference type="NCBI Taxonomy" id="684364"/>
    <lineage>
        <taxon>Eukaryota</taxon>
        <taxon>Fungi</taxon>
        <taxon>Fungi incertae sedis</taxon>
        <taxon>Chytridiomycota</taxon>
        <taxon>Chytridiomycota incertae sedis</taxon>
        <taxon>Chytridiomycetes</taxon>
        <taxon>Rhizophydiales</taxon>
        <taxon>Rhizophydiales incertae sedis</taxon>
        <taxon>Batrachochytrium</taxon>
    </lineage>
</organism>
<comment type="similarity">
    <text evidence="2 7">Belongs to the EMP24/GP25L family.</text>
</comment>
<dbReference type="RefSeq" id="XP_006676901.1">
    <property type="nucleotide sequence ID" value="XM_006676838.1"/>
</dbReference>
<dbReference type="OrthoDB" id="759142at2759"/>
<evidence type="ECO:0000259" key="10">
    <source>
        <dbReference type="PROSITE" id="PS50866"/>
    </source>
</evidence>
<feature type="transmembrane region" description="Helical" evidence="8">
    <location>
        <begin position="183"/>
        <end position="204"/>
    </location>
</feature>
<dbReference type="SMART" id="SM01190">
    <property type="entry name" value="EMP24_GP25L"/>
    <property type="match status" value="1"/>
</dbReference>
<evidence type="ECO:0000313" key="11">
    <source>
        <dbReference type="EMBL" id="EGF82372.1"/>
    </source>
</evidence>
<reference evidence="11 12" key="1">
    <citation type="submission" date="2009-12" db="EMBL/GenBank/DDBJ databases">
        <title>The draft genome of Batrachochytrium dendrobatidis.</title>
        <authorList>
            <consortium name="US DOE Joint Genome Institute (JGI-PGF)"/>
            <person name="Kuo A."/>
            <person name="Salamov A."/>
            <person name="Schmutz J."/>
            <person name="Lucas S."/>
            <person name="Pitluck S."/>
            <person name="Rosenblum E."/>
            <person name="Stajich J."/>
            <person name="Eisen M."/>
            <person name="Grigoriev I.V."/>
        </authorList>
    </citation>
    <scope>NUCLEOTIDE SEQUENCE [LARGE SCALE GENOMIC DNA]</scope>
    <source>
        <strain evidence="12">JAM81 / FGSC 10211</strain>
    </source>
</reference>
<keyword evidence="4 9" id="KW-0732">Signal</keyword>
<evidence type="ECO:0000256" key="3">
    <source>
        <dbReference type="ARBA" id="ARBA00022692"/>
    </source>
</evidence>
<evidence type="ECO:0000256" key="1">
    <source>
        <dbReference type="ARBA" id="ARBA00004479"/>
    </source>
</evidence>
<comment type="subcellular location">
    <subcellularLocation>
        <location evidence="1 7">Membrane</location>
        <topology evidence="1 7">Single-pass type I membrane protein</topology>
    </subcellularLocation>
</comment>
<gene>
    <name evidence="11" type="ORF">BATDEDRAFT_86175</name>
</gene>
<protein>
    <recommendedName>
        <fullName evidence="10">GOLD domain-containing protein</fullName>
    </recommendedName>
</protein>
<dbReference type="AlphaFoldDB" id="F4NVV3"/>
<dbReference type="HOGENOM" id="CLU_066963_3_2_1"/>
<proteinExistence type="inferred from homology"/>
<dbReference type="InterPro" id="IPR015720">
    <property type="entry name" value="Emp24-like"/>
</dbReference>
<keyword evidence="5 8" id="KW-1133">Transmembrane helix</keyword>
<evidence type="ECO:0000256" key="2">
    <source>
        <dbReference type="ARBA" id="ARBA00007104"/>
    </source>
</evidence>
<dbReference type="GO" id="GO:0005783">
    <property type="term" value="C:endoplasmic reticulum"/>
    <property type="evidence" value="ECO:0000318"/>
    <property type="project" value="GO_Central"/>
</dbReference>
<dbReference type="GO" id="GO:0006888">
    <property type="term" value="P:endoplasmic reticulum to Golgi vesicle-mediated transport"/>
    <property type="evidence" value="ECO:0000318"/>
    <property type="project" value="GO_Central"/>
</dbReference>
<evidence type="ECO:0000256" key="7">
    <source>
        <dbReference type="RuleBase" id="RU003827"/>
    </source>
</evidence>
<sequence>MTPNMIRLFVLAFIAVSVSALRFDLLATSGQGTRKCIDQYVHKNTLVSGIVDVPARDSQRVDAEIIDDTVNQSKHWSRPNIVGEHKFSFTVHEDAYLRFCFTSTLPNDVAPGPDVKRTVFLRLDMGAEAKQYVAEMEVGKLEPIEIELRRLEEMAREIINDFLFLEDQGNSMHNVNESTLDRVSGLSTFTILLLIVVGGWQVWYMHSFFKAKKLI</sequence>
<evidence type="ECO:0000256" key="9">
    <source>
        <dbReference type="SAM" id="SignalP"/>
    </source>
</evidence>
<dbReference type="GO" id="GO:0005793">
    <property type="term" value="C:endoplasmic reticulum-Golgi intermediate compartment"/>
    <property type="evidence" value="ECO:0000318"/>
    <property type="project" value="GO_Central"/>
</dbReference>